<reference evidence="3 4" key="1">
    <citation type="journal article" date="2018" name="Evol. Lett.">
        <title>Horizontal gene cluster transfer increased hallucinogenic mushroom diversity.</title>
        <authorList>
            <person name="Reynolds H.T."/>
            <person name="Vijayakumar V."/>
            <person name="Gluck-Thaler E."/>
            <person name="Korotkin H.B."/>
            <person name="Matheny P.B."/>
            <person name="Slot J.C."/>
        </authorList>
    </citation>
    <scope>NUCLEOTIDE SEQUENCE [LARGE SCALE GENOMIC DNA]</scope>
    <source>
        <strain evidence="3 4">2629</strain>
    </source>
</reference>
<dbReference type="STRING" id="181874.A0A409YEC9"/>
<feature type="transmembrane region" description="Helical" evidence="2">
    <location>
        <begin position="508"/>
        <end position="534"/>
    </location>
</feature>
<dbReference type="AlphaFoldDB" id="A0A409YEC9"/>
<feature type="compositionally biased region" description="Polar residues" evidence="1">
    <location>
        <begin position="146"/>
        <end position="157"/>
    </location>
</feature>
<feature type="compositionally biased region" description="Polar residues" evidence="1">
    <location>
        <begin position="846"/>
        <end position="859"/>
    </location>
</feature>
<dbReference type="Proteomes" id="UP000284842">
    <property type="component" value="Unassembled WGS sequence"/>
</dbReference>
<sequence length="919" mass="101639">MANASNSHLPPPSFVTFDGVNRSRTQNSPYGARSLPPAFSDIVLSTRSMRPASTIIHGPSYQARDPFQRPGRRQRREERLTFDDIPTGTRADYNLTPHHTRGSFQGVRPPPAPVPQPRPASRSDEPYHHRPPSSVGTESVRIPFQTPLTRRSQTLESSYLVREGKRPEQAQSSDPLPPAYSTDNLSCVGYFEDEIPYPREKFQNEAQAGPSTSRRSYDSSHQVRPDYYAPPPPTASAPSITPPSYFPYEEHNVSTGNISELPRSEVGTFGARKPSIIVQTLLFILSIPSQIYLNFLLRLPSLYFSRVARIFEEADLTLPEIKKMAFETAFRGKLADSNSVQRALEYAMPIAGRGTGKGDAPAIPVAYECLKASWEFFIDSLMREWKTFNIISVLLLSAILTILQIEEAAADPITRYAALHSLICALVSLLFGCSYIIRFGTMRKTYKAAEWALEAQKSSTTIWWNVWILLAMPAIWLAWSLMMYLVCIMSFIWRTGNGVEVPALSSTAIFAFKIFISSTLGLGMLYGILIIHTFRRYGQSMDRRWKRRIDEWIREMNETGAGLNATEQGMGMMGTGMTMGYPYYHRPQYTGANGSAMSMGVAQQSRRASYHSAFVAGPGPVPAPLMRTHAFERDTVDVDVREEDGEEESLGTPPQITVQPTSTASQPSVSDSHHDESGRESGQRTQDSDVPQERAEIGFGLPRSASPLALEENVDNKVVLGSEIPSLATSSSADAVIEGRPESLLIEYADDTTYPTEIPTSSTLNSTQPSHTQTLSLSVSTPPPALLSPVSPSFDKTPVLCTPLEPVKVINVIHSSSSSAAPEDAEQRASNALPSRLATFDHTSTRDSFSATTHNQHQRFPSSSSPFNPFRLHQTRAKNMDNPTNVMELDERSTSRNPWLHSAAGNSGLIVGHMLRTRA</sequence>
<feature type="region of interest" description="Disordered" evidence="1">
    <location>
        <begin position="1"/>
        <end position="37"/>
    </location>
</feature>
<feature type="region of interest" description="Disordered" evidence="1">
    <location>
        <begin position="642"/>
        <end position="692"/>
    </location>
</feature>
<feature type="region of interest" description="Disordered" evidence="1">
    <location>
        <begin position="50"/>
        <end position="181"/>
    </location>
</feature>
<feature type="compositionally biased region" description="Basic and acidic residues" evidence="1">
    <location>
        <begin position="671"/>
        <end position="682"/>
    </location>
</feature>
<keyword evidence="2" id="KW-0472">Membrane</keyword>
<evidence type="ECO:0000256" key="2">
    <source>
        <dbReference type="SAM" id="Phobius"/>
    </source>
</evidence>
<dbReference type="InParanoid" id="A0A409YEC9"/>
<comment type="caution">
    <text evidence="3">The sequence shown here is derived from an EMBL/GenBank/DDBJ whole genome shotgun (WGS) entry which is preliminary data.</text>
</comment>
<feature type="compositionally biased region" description="Polar residues" evidence="1">
    <location>
        <begin position="204"/>
        <end position="214"/>
    </location>
</feature>
<dbReference type="EMBL" id="NHTK01001252">
    <property type="protein sequence ID" value="PPR01360.1"/>
    <property type="molecule type" value="Genomic_DNA"/>
</dbReference>
<protein>
    <submittedName>
        <fullName evidence="3">Uncharacterized protein</fullName>
    </submittedName>
</protein>
<keyword evidence="2" id="KW-0812">Transmembrane</keyword>
<evidence type="ECO:0000256" key="1">
    <source>
        <dbReference type="SAM" id="MobiDB-lite"/>
    </source>
</evidence>
<proteinExistence type="predicted"/>
<feature type="compositionally biased region" description="Pro residues" evidence="1">
    <location>
        <begin position="228"/>
        <end position="243"/>
    </location>
</feature>
<feature type="compositionally biased region" description="Low complexity" evidence="1">
    <location>
        <begin position="860"/>
        <end position="870"/>
    </location>
</feature>
<feature type="transmembrane region" description="Helical" evidence="2">
    <location>
        <begin position="276"/>
        <end position="297"/>
    </location>
</feature>
<feature type="transmembrane region" description="Helical" evidence="2">
    <location>
        <begin position="387"/>
        <end position="405"/>
    </location>
</feature>
<accession>A0A409YEC9</accession>
<feature type="compositionally biased region" description="Polar residues" evidence="1">
    <location>
        <begin position="652"/>
        <end position="670"/>
    </location>
</feature>
<feature type="compositionally biased region" description="Basic and acidic residues" evidence="1">
    <location>
        <begin position="215"/>
        <end position="224"/>
    </location>
</feature>
<evidence type="ECO:0000313" key="4">
    <source>
        <dbReference type="Proteomes" id="UP000284842"/>
    </source>
</evidence>
<organism evidence="3 4">
    <name type="scientific">Panaeolus cyanescens</name>
    <dbReference type="NCBI Taxonomy" id="181874"/>
    <lineage>
        <taxon>Eukaryota</taxon>
        <taxon>Fungi</taxon>
        <taxon>Dikarya</taxon>
        <taxon>Basidiomycota</taxon>
        <taxon>Agaricomycotina</taxon>
        <taxon>Agaricomycetes</taxon>
        <taxon>Agaricomycetidae</taxon>
        <taxon>Agaricales</taxon>
        <taxon>Agaricineae</taxon>
        <taxon>Galeropsidaceae</taxon>
        <taxon>Panaeolus</taxon>
    </lineage>
</organism>
<keyword evidence="2" id="KW-1133">Transmembrane helix</keyword>
<keyword evidence="4" id="KW-1185">Reference proteome</keyword>
<dbReference type="OrthoDB" id="3062801at2759"/>
<feature type="compositionally biased region" description="Pro residues" evidence="1">
    <location>
        <begin position="108"/>
        <end position="118"/>
    </location>
</feature>
<feature type="region of interest" description="Disordered" evidence="1">
    <location>
        <begin position="202"/>
        <end position="243"/>
    </location>
</feature>
<feature type="region of interest" description="Disordered" evidence="1">
    <location>
        <begin position="757"/>
        <end position="782"/>
    </location>
</feature>
<feature type="region of interest" description="Disordered" evidence="1">
    <location>
        <begin position="844"/>
        <end position="870"/>
    </location>
</feature>
<gene>
    <name evidence="3" type="ORF">CVT24_006314</name>
</gene>
<feature type="transmembrane region" description="Helical" evidence="2">
    <location>
        <begin position="466"/>
        <end position="493"/>
    </location>
</feature>
<name>A0A409YEC9_9AGAR</name>
<feature type="compositionally biased region" description="Polar residues" evidence="1">
    <location>
        <begin position="757"/>
        <end position="773"/>
    </location>
</feature>
<feature type="transmembrane region" description="Helical" evidence="2">
    <location>
        <begin position="417"/>
        <end position="437"/>
    </location>
</feature>
<evidence type="ECO:0000313" key="3">
    <source>
        <dbReference type="EMBL" id="PPR01360.1"/>
    </source>
</evidence>